<dbReference type="CDD" id="cd17933">
    <property type="entry name" value="DEXSc_RecD-like"/>
    <property type="match status" value="1"/>
</dbReference>
<organism evidence="5 6">
    <name type="scientific">Metamycoplasma cloacale</name>
    <dbReference type="NCBI Taxonomy" id="92401"/>
    <lineage>
        <taxon>Bacteria</taxon>
        <taxon>Bacillati</taxon>
        <taxon>Mycoplasmatota</taxon>
        <taxon>Mycoplasmoidales</taxon>
        <taxon>Metamycoplasmataceae</taxon>
        <taxon>Metamycoplasma</taxon>
    </lineage>
</organism>
<evidence type="ECO:0000313" key="6">
    <source>
        <dbReference type="Proteomes" id="UP000249865"/>
    </source>
</evidence>
<reference evidence="6" key="1">
    <citation type="submission" date="2018-06" db="EMBL/GenBank/DDBJ databases">
        <title>Complete genome sequences of Mycoplasma anatis, M. anseris and M. cloacale type strains.</title>
        <authorList>
            <person name="Grozner D."/>
            <person name="Forro B."/>
            <person name="Sulyok K.M."/>
            <person name="Marton S."/>
            <person name="Kreizinger Z."/>
            <person name="Banyai K."/>
            <person name="Gyuranecz M."/>
        </authorList>
    </citation>
    <scope>NUCLEOTIDE SEQUENCE [LARGE SCALE GENOMIC DNA]</scope>
    <source>
        <strain evidence="6">NCTC 10199</strain>
    </source>
</reference>
<dbReference type="PANTHER" id="PTHR43788:SF6">
    <property type="entry name" value="DNA HELICASE B"/>
    <property type="match status" value="1"/>
</dbReference>
<dbReference type="Pfam" id="PF13245">
    <property type="entry name" value="AAA_19"/>
    <property type="match status" value="1"/>
</dbReference>
<dbReference type="InterPro" id="IPR050534">
    <property type="entry name" value="Coronavir_polyprotein_1ab"/>
</dbReference>
<evidence type="ECO:0000256" key="2">
    <source>
        <dbReference type="ARBA" id="ARBA00022840"/>
    </source>
</evidence>
<dbReference type="CDD" id="cd18809">
    <property type="entry name" value="SF1_C_RecD"/>
    <property type="match status" value="1"/>
</dbReference>
<dbReference type="GO" id="GO:0005524">
    <property type="term" value="F:ATP binding"/>
    <property type="evidence" value="ECO:0007669"/>
    <property type="project" value="UniProtKB-KW"/>
</dbReference>
<keyword evidence="2" id="KW-0067">ATP-binding</keyword>
<protein>
    <submittedName>
        <fullName evidence="5">Exodeoxyribonuclease V subunit alpha</fullName>
    </submittedName>
</protein>
<dbReference type="SUPFAM" id="SSF52540">
    <property type="entry name" value="P-loop containing nucleoside triphosphate hydrolases"/>
    <property type="match status" value="1"/>
</dbReference>
<proteinExistence type="predicted"/>
<keyword evidence="1" id="KW-0547">Nucleotide-binding</keyword>
<evidence type="ECO:0000313" key="5">
    <source>
        <dbReference type="EMBL" id="AWX42525.1"/>
    </source>
</evidence>
<evidence type="ECO:0000259" key="4">
    <source>
        <dbReference type="Pfam" id="PF18335"/>
    </source>
</evidence>
<feature type="domain" description="UvrD-like helicase C-terminal" evidence="3">
    <location>
        <begin position="651"/>
        <end position="698"/>
    </location>
</feature>
<dbReference type="GO" id="GO:0003678">
    <property type="term" value="F:DNA helicase activity"/>
    <property type="evidence" value="ECO:0007669"/>
    <property type="project" value="UniProtKB-ARBA"/>
</dbReference>
<feature type="domain" description="ATP-dependent RecD2 DNA helicase SH3" evidence="4">
    <location>
        <begin position="564"/>
        <end position="621"/>
    </location>
</feature>
<evidence type="ECO:0000259" key="3">
    <source>
        <dbReference type="Pfam" id="PF13538"/>
    </source>
</evidence>
<dbReference type="InterPro" id="IPR041451">
    <property type="entry name" value="RecD2_SH13"/>
</dbReference>
<keyword evidence="6" id="KW-1185">Reference proteome</keyword>
<dbReference type="InterPro" id="IPR027417">
    <property type="entry name" value="P-loop_NTPase"/>
</dbReference>
<dbReference type="Proteomes" id="UP000249865">
    <property type="component" value="Chromosome"/>
</dbReference>
<sequence length="732" mass="85551">MSVLIKISGFFKKILFERENNTYRIFAFKISNVISGKDLIKENKFGTISIVVDKPDLEIELDKQYELIVDRNVNSKYQDSYILLSMDESDDWKLNYIVKFLESSHFKGIGTIKAKNIVEKYGIDTLDRITYDVKISHHDLGMKEEDFLEARRFLKDNPQVVKDQLFFLQLNLSPSFYEKINQNFPNLNAFINKYRNNFYKYYFENKYVSLIDLDKLNDHFQSVDDSYRNAVYLYQGLSNFLFDSGHTKVSINEFYNWYFVNGKQITPNHFKEYLKILINEEYVFIWDNKTYITTKEMFDMENYIVARLKRIKENKNFTDIEVKENKRYHSLQNKAKHLALTQNLVLITGSPGTGKTLITNDIINSLLKKYPKEAIAVVTPTGRATININKQTEIKASTIHSFLMWNVDTNKFEVNERWPERIECLIIDEFSMVSTELFYHLLKGIHVETLHKIILVGDKNQLPAIGAGYLINDFIENNIFETIELTKIYRQAENFDIVSDAISINKQEIPKFNQPHSQFKTLDKQELSSALIKEIQELLKQGYTKKDIAILSPIYNYQTGIDKLNEALNNFWRDKEKEEVIKIGKKTFALNDKVLNTINDPSKKVFNGEIGYISRFDYDEKNNLSKIAISFENDSKTVVFSKKDFIQKVIPAYCTSVHKYQGSECPVVLTVLFNEAKRLLSKKLIYTAITRAQKLSIIFGEYEALEAGINNDSDSQRRTCIKEIWETLNNKE</sequence>
<dbReference type="Pfam" id="PF13538">
    <property type="entry name" value="UvrD_C_2"/>
    <property type="match status" value="1"/>
</dbReference>
<dbReference type="PANTHER" id="PTHR43788">
    <property type="entry name" value="DNA2/NAM7 HELICASE FAMILY MEMBER"/>
    <property type="match status" value="1"/>
</dbReference>
<dbReference type="AlphaFoldDB" id="A0A2Z4LLG3"/>
<dbReference type="InterPro" id="IPR027785">
    <property type="entry name" value="UvrD-like_helicase_C"/>
</dbReference>
<evidence type="ECO:0000256" key="1">
    <source>
        <dbReference type="ARBA" id="ARBA00022741"/>
    </source>
</evidence>
<gene>
    <name evidence="5" type="ORF">DK849_00275</name>
</gene>
<dbReference type="Pfam" id="PF18335">
    <property type="entry name" value="SH3_13"/>
    <property type="match status" value="1"/>
</dbReference>
<name>A0A2Z4LLG3_9BACT</name>
<dbReference type="OrthoDB" id="9803432at2"/>
<accession>A0A2Z4LLG3</accession>
<dbReference type="Gene3D" id="3.40.50.300">
    <property type="entry name" value="P-loop containing nucleotide triphosphate hydrolases"/>
    <property type="match status" value="2"/>
</dbReference>
<dbReference type="Gene3D" id="2.30.30.940">
    <property type="match status" value="1"/>
</dbReference>
<dbReference type="KEGG" id="mclo:DK849_00275"/>
<dbReference type="EMBL" id="CP030103">
    <property type="protein sequence ID" value="AWX42525.1"/>
    <property type="molecule type" value="Genomic_DNA"/>
</dbReference>
<dbReference type="RefSeq" id="WP_029330567.1">
    <property type="nucleotide sequence ID" value="NZ_CP030103.1"/>
</dbReference>